<sequence length="119" mass="13576">MVEIGMRRVYEDLSGVRGTRVLVDRLWPRGVAKAEAPWDEWLKDVAPSNELRRWYGHAPEREEEFGRRYLAELDCPARGGAVARLRELTRSGPVVLLTSTKEIEHSHLPVLAGFLSRNP</sequence>
<dbReference type="RefSeq" id="WP_211359840.1">
    <property type="nucleotide sequence ID" value="NZ_RJKE01000001.1"/>
</dbReference>
<dbReference type="PANTHER" id="PTHR36849:SF1">
    <property type="entry name" value="CYTOPLASMIC PROTEIN"/>
    <property type="match status" value="1"/>
</dbReference>
<accession>A0A3N1D0F5</accession>
<protein>
    <submittedName>
        <fullName evidence="1">Uncharacterized protein YeaO (DUF488 family)</fullName>
    </submittedName>
</protein>
<keyword evidence="2" id="KW-1185">Reference proteome</keyword>
<dbReference type="EMBL" id="RJKE01000001">
    <property type="protein sequence ID" value="ROO86986.1"/>
    <property type="molecule type" value="Genomic_DNA"/>
</dbReference>
<dbReference type="AlphaFoldDB" id="A0A3N1D0F5"/>
<organism evidence="1 2">
    <name type="scientific">Actinocorallia herbida</name>
    <dbReference type="NCBI Taxonomy" id="58109"/>
    <lineage>
        <taxon>Bacteria</taxon>
        <taxon>Bacillati</taxon>
        <taxon>Actinomycetota</taxon>
        <taxon>Actinomycetes</taxon>
        <taxon>Streptosporangiales</taxon>
        <taxon>Thermomonosporaceae</taxon>
        <taxon>Actinocorallia</taxon>
    </lineage>
</organism>
<evidence type="ECO:0000313" key="2">
    <source>
        <dbReference type="Proteomes" id="UP000272400"/>
    </source>
</evidence>
<evidence type="ECO:0000313" key="1">
    <source>
        <dbReference type="EMBL" id="ROO86986.1"/>
    </source>
</evidence>
<comment type="caution">
    <text evidence="1">The sequence shown here is derived from an EMBL/GenBank/DDBJ whole genome shotgun (WGS) entry which is preliminary data.</text>
</comment>
<name>A0A3N1D0F5_9ACTN</name>
<proteinExistence type="predicted"/>
<dbReference type="PANTHER" id="PTHR36849">
    <property type="entry name" value="CYTOPLASMIC PROTEIN-RELATED"/>
    <property type="match status" value="1"/>
</dbReference>
<gene>
    <name evidence="1" type="ORF">EDD29_4574</name>
</gene>
<dbReference type="InterPro" id="IPR052552">
    <property type="entry name" value="YeaO-like"/>
</dbReference>
<dbReference type="Pfam" id="PF22752">
    <property type="entry name" value="DUF488-N3i"/>
    <property type="match status" value="1"/>
</dbReference>
<dbReference type="Proteomes" id="UP000272400">
    <property type="component" value="Unassembled WGS sequence"/>
</dbReference>
<reference evidence="1 2" key="1">
    <citation type="submission" date="2018-11" db="EMBL/GenBank/DDBJ databases">
        <title>Sequencing the genomes of 1000 actinobacteria strains.</title>
        <authorList>
            <person name="Klenk H.-P."/>
        </authorList>
    </citation>
    <scope>NUCLEOTIDE SEQUENCE [LARGE SCALE GENOMIC DNA]</scope>
    <source>
        <strain evidence="1 2">DSM 44254</strain>
    </source>
</reference>